<dbReference type="Proteomes" id="UP001319861">
    <property type="component" value="Chromosome"/>
</dbReference>
<evidence type="ECO:0000313" key="2">
    <source>
        <dbReference type="Proteomes" id="UP001319861"/>
    </source>
</evidence>
<keyword evidence="2" id="KW-1185">Reference proteome</keyword>
<proteinExistence type="predicted"/>
<sequence>MIRQGAIGCRPNLVRVEWNNPVSTGLNCQARYIGHRTCLMVGIAAILTDKHARFLRCEISEKLVGSVSGLMVDRYDTVGTFP</sequence>
<reference evidence="1 2" key="1">
    <citation type="journal article" date="2021" name="J. Biosci. Bioeng.">
        <title>Identification and characterization of a chc gene cluster responsible for the aromatization pathway of cyclohexanecarboxylate degradation in Sinomonas cyclohexanicum ATCC 51369.</title>
        <authorList>
            <person name="Yamamoto T."/>
            <person name="Hasegawa Y."/>
            <person name="Lau P.C.K."/>
            <person name="Iwaki H."/>
        </authorList>
    </citation>
    <scope>NUCLEOTIDE SEQUENCE [LARGE SCALE GENOMIC DNA]</scope>
    <source>
        <strain evidence="1 2">ATCC 51369</strain>
    </source>
</reference>
<accession>A0ABM7PYE4</accession>
<protein>
    <submittedName>
        <fullName evidence="1">Uncharacterized protein</fullName>
    </submittedName>
</protein>
<name>A0ABM7PYE4_SINCY</name>
<gene>
    <name evidence="1" type="ORF">SCMU_29160</name>
</gene>
<dbReference type="EMBL" id="AP024525">
    <property type="protein sequence ID" value="BCT77074.1"/>
    <property type="molecule type" value="Genomic_DNA"/>
</dbReference>
<organism evidence="1 2">
    <name type="scientific">Sinomonas cyclohexanicum</name>
    <name type="common">Corynebacterium cyclohexanicum</name>
    <dbReference type="NCBI Taxonomy" id="322009"/>
    <lineage>
        <taxon>Bacteria</taxon>
        <taxon>Bacillati</taxon>
        <taxon>Actinomycetota</taxon>
        <taxon>Actinomycetes</taxon>
        <taxon>Micrococcales</taxon>
        <taxon>Micrococcaceae</taxon>
        <taxon>Sinomonas</taxon>
    </lineage>
</organism>
<evidence type="ECO:0000313" key="1">
    <source>
        <dbReference type="EMBL" id="BCT77074.1"/>
    </source>
</evidence>